<dbReference type="RefSeq" id="WP_129892820.1">
    <property type="nucleotide sequence ID" value="NZ_CP035758.1"/>
</dbReference>
<accession>A0A4P6K116</accession>
<dbReference type="PANTHER" id="PTHR43664:SF1">
    <property type="entry name" value="BETA-METHYLMALYL-COA DEHYDRATASE"/>
    <property type="match status" value="1"/>
</dbReference>
<dbReference type="AlphaFoldDB" id="A0A4P6K116"/>
<keyword evidence="2" id="KW-1185">Reference proteome</keyword>
<dbReference type="Pfam" id="PF19315">
    <property type="entry name" value="MC_hydratase"/>
    <property type="match status" value="1"/>
</dbReference>
<dbReference type="InterPro" id="IPR048274">
    <property type="entry name" value="MC_hydratase"/>
</dbReference>
<dbReference type="KEGG" id="kbs:EPA93_39620"/>
<proteinExistence type="predicted"/>
<reference evidence="1 2" key="1">
    <citation type="submission" date="2019-01" db="EMBL/GenBank/DDBJ databases">
        <title>Ktedonosporobacter rubrisoli SCAWS-G2.</title>
        <authorList>
            <person name="Huang Y."/>
            <person name="Yan B."/>
        </authorList>
    </citation>
    <scope>NUCLEOTIDE SEQUENCE [LARGE SCALE GENOMIC DNA]</scope>
    <source>
        <strain evidence="1 2">SCAWS-G2</strain>
    </source>
</reference>
<sequence>MAFGRCFEDFEVGDVYKHWPGRTITEYDDTLFCMLTMNHNPLHIDANYAEDTQFKKRLVVGSLVFSIALGMSVPDVSGKAIANLEFEHVKHLGPTFHGDTIYAETKVLDTRLSSTRSDRGIVTVETSAYNQRGETVLTFQRRVMVPTRENEAARQRAWDEKMARRRKGRQL</sequence>
<dbReference type="SUPFAM" id="SSF54637">
    <property type="entry name" value="Thioesterase/thiol ester dehydrase-isomerase"/>
    <property type="match status" value="1"/>
</dbReference>
<dbReference type="OrthoDB" id="9801625at2"/>
<dbReference type="GO" id="GO:0016829">
    <property type="term" value="F:lyase activity"/>
    <property type="evidence" value="ECO:0007669"/>
    <property type="project" value="InterPro"/>
</dbReference>
<dbReference type="EMBL" id="CP035758">
    <property type="protein sequence ID" value="QBD81759.1"/>
    <property type="molecule type" value="Genomic_DNA"/>
</dbReference>
<dbReference type="Proteomes" id="UP000290365">
    <property type="component" value="Chromosome"/>
</dbReference>
<dbReference type="InterPro" id="IPR029069">
    <property type="entry name" value="HotDog_dom_sf"/>
</dbReference>
<evidence type="ECO:0000313" key="1">
    <source>
        <dbReference type="EMBL" id="QBD81759.1"/>
    </source>
</evidence>
<dbReference type="CDD" id="cd03451">
    <property type="entry name" value="FkbR2"/>
    <property type="match status" value="1"/>
</dbReference>
<dbReference type="InterPro" id="IPR052342">
    <property type="entry name" value="MCH/BMMD"/>
</dbReference>
<protein>
    <submittedName>
        <fullName evidence="1">MaoC family dehydratase</fullName>
    </submittedName>
</protein>
<dbReference type="Gene3D" id="3.10.129.10">
    <property type="entry name" value="Hotdog Thioesterase"/>
    <property type="match status" value="1"/>
</dbReference>
<dbReference type="PANTHER" id="PTHR43664">
    <property type="entry name" value="MONOAMINE OXIDASE-RELATED"/>
    <property type="match status" value="1"/>
</dbReference>
<gene>
    <name evidence="1" type="ORF">EPA93_39620</name>
</gene>
<evidence type="ECO:0000313" key="2">
    <source>
        <dbReference type="Proteomes" id="UP000290365"/>
    </source>
</evidence>
<name>A0A4P6K116_KTERU</name>
<organism evidence="1 2">
    <name type="scientific">Ktedonosporobacter rubrisoli</name>
    <dbReference type="NCBI Taxonomy" id="2509675"/>
    <lineage>
        <taxon>Bacteria</taxon>
        <taxon>Bacillati</taxon>
        <taxon>Chloroflexota</taxon>
        <taxon>Ktedonobacteria</taxon>
        <taxon>Ktedonobacterales</taxon>
        <taxon>Ktedonosporobacteraceae</taxon>
        <taxon>Ktedonosporobacter</taxon>
    </lineage>
</organism>